<dbReference type="RefSeq" id="WP_073028493.1">
    <property type="nucleotide sequence ID" value="NZ_FQXJ01000004.1"/>
</dbReference>
<dbReference type="EMBL" id="FQXJ01000004">
    <property type="protein sequence ID" value="SHH68854.1"/>
    <property type="molecule type" value="Genomic_DNA"/>
</dbReference>
<accession>A0A1M5V141</accession>
<dbReference type="Proteomes" id="UP000183954">
    <property type="component" value="Unassembled WGS sequence"/>
</dbReference>
<gene>
    <name evidence="1" type="ORF">SAMN02746098_01151</name>
</gene>
<evidence type="ECO:0000313" key="2">
    <source>
        <dbReference type="Proteomes" id="UP000183954"/>
    </source>
</evidence>
<name>A0A1M5V141_9FIRM</name>
<sequence length="575" mass="65966">MIETLFDMHNIKYVISVDDCYFAPKYDEVRAKVYSEMCCSIDPFRGYLTEVGKSSHINEIDEFTDLGTDTSALIAELIEVLSENELKQCFCEVEKTDEIYSVEQKAILAFLDDIKAQGYIEQYVTLSTVSEAAAFDCEKVGINNGSILWLLDRNFERVGESANAGIELAKTLTQRHNGHDNYVYILSAVKPDSELNEDEIEAEFDEFLSAECDIKTSSFFYYINKQRILSNRKDRIAKSLAQGFKRKASYELFKAYEECLSASIESATGKIFGIRQKTLDYLLNEKVESKGESCINFMARLVQILQTEEYNKAIAVRHDTLVEKMNYYEELCNGIKSPVGNATEMTPILKELRDIEIYNQHINSQYLELSTGDIFLYNSSYYLLVSQACDTYLRLEGCRKLMNATLLEIISEGKSEFNYPLSCFRDLKKPMVMYQNQISIPFDVLDLCVTNQNGQAYIDIAYFQNIEDVKLKNHSKNFNRRLQIICAHLKAINESKLTIERLICKDPEISDEAAKAAYETLLNEDSFLKNQTVSDNKLCFPVQRICRLNELTTIDIVKEYGIVLSRIGHPFDFLK</sequence>
<keyword evidence="2" id="KW-1185">Reference proteome</keyword>
<organism evidence="1 2">
    <name type="scientific">Desulfosporosinus lacus DSM 15449</name>
    <dbReference type="NCBI Taxonomy" id="1121420"/>
    <lineage>
        <taxon>Bacteria</taxon>
        <taxon>Bacillati</taxon>
        <taxon>Bacillota</taxon>
        <taxon>Clostridia</taxon>
        <taxon>Eubacteriales</taxon>
        <taxon>Desulfitobacteriaceae</taxon>
        <taxon>Desulfosporosinus</taxon>
    </lineage>
</organism>
<evidence type="ECO:0000313" key="1">
    <source>
        <dbReference type="EMBL" id="SHH68854.1"/>
    </source>
</evidence>
<protein>
    <submittedName>
        <fullName evidence="1">Uncharacterized protein</fullName>
    </submittedName>
</protein>
<reference evidence="2" key="1">
    <citation type="submission" date="2016-11" db="EMBL/GenBank/DDBJ databases">
        <authorList>
            <person name="Varghese N."/>
            <person name="Submissions S."/>
        </authorList>
    </citation>
    <scope>NUCLEOTIDE SEQUENCE [LARGE SCALE GENOMIC DNA]</scope>
    <source>
        <strain evidence="2">DSM 15449</strain>
    </source>
</reference>
<dbReference type="AlphaFoldDB" id="A0A1M5V141"/>
<dbReference type="OrthoDB" id="2680646at2"/>
<proteinExistence type="predicted"/>
<dbReference type="STRING" id="1121420.SAMN02746098_01151"/>